<gene>
    <name evidence="2" type="ORF">FSP39_011147</name>
</gene>
<dbReference type="AlphaFoldDB" id="A0AA88XKE5"/>
<comment type="caution">
    <text evidence="2">The sequence shown here is derived from an EMBL/GenBank/DDBJ whole genome shotgun (WGS) entry which is preliminary data.</text>
</comment>
<organism evidence="2 3">
    <name type="scientific">Pinctada imbricata</name>
    <name type="common">Atlantic pearl-oyster</name>
    <name type="synonym">Pinctada martensii</name>
    <dbReference type="NCBI Taxonomy" id="66713"/>
    <lineage>
        <taxon>Eukaryota</taxon>
        <taxon>Metazoa</taxon>
        <taxon>Spiralia</taxon>
        <taxon>Lophotrochozoa</taxon>
        <taxon>Mollusca</taxon>
        <taxon>Bivalvia</taxon>
        <taxon>Autobranchia</taxon>
        <taxon>Pteriomorphia</taxon>
        <taxon>Pterioida</taxon>
        <taxon>Pterioidea</taxon>
        <taxon>Pteriidae</taxon>
        <taxon>Pinctada</taxon>
    </lineage>
</organism>
<dbReference type="PANTHER" id="PTHR21381:SF3">
    <property type="entry name" value="SGC REGION PROTEIN SGCQ-RELATED"/>
    <property type="match status" value="1"/>
</dbReference>
<protein>
    <recommendedName>
        <fullName evidence="4">BtpA family membrane complex biogenesis protein</fullName>
    </recommendedName>
</protein>
<sequence>MHDVPYVHSRDVGPEITASMAVICKEVKRTFGSKPVGVQILAGANLQALAVAKAAGLQFVRMEGFVFSHVADEGWMDACAGEVLRYRKSLDADDIMIFTDIKKKHSAHTVTSDVSISETASAAEFFLSDGVIVTGSSTGKAADIQDLKDVQNSVSIPVLIGSGVTSMNFDLYKSANGVIVGSHFKENGKWTNKIDRGRIEEFITTATK</sequence>
<dbReference type="NCBIfam" id="TIGR00259">
    <property type="entry name" value="thylakoid_BtpA"/>
    <property type="match status" value="1"/>
</dbReference>
<dbReference type="InterPro" id="IPR011060">
    <property type="entry name" value="RibuloseP-bd_barrel"/>
</dbReference>
<evidence type="ECO:0000313" key="3">
    <source>
        <dbReference type="Proteomes" id="UP001186944"/>
    </source>
</evidence>
<reference evidence="2" key="1">
    <citation type="submission" date="2019-08" db="EMBL/GenBank/DDBJ databases">
        <title>The improved chromosome-level genome for the pearl oyster Pinctada fucata martensii using PacBio sequencing and Hi-C.</title>
        <authorList>
            <person name="Zheng Z."/>
        </authorList>
    </citation>
    <scope>NUCLEOTIDE SEQUENCE</scope>
    <source>
        <strain evidence="2">ZZ-2019</strain>
        <tissue evidence="2">Adductor muscle</tissue>
    </source>
</reference>
<dbReference type="SUPFAM" id="SSF51366">
    <property type="entry name" value="Ribulose-phoshate binding barrel"/>
    <property type="match status" value="1"/>
</dbReference>
<dbReference type="Proteomes" id="UP001186944">
    <property type="component" value="Unassembled WGS sequence"/>
</dbReference>
<proteinExistence type="inferred from homology"/>
<dbReference type="PANTHER" id="PTHR21381">
    <property type="entry name" value="ZGC:162297"/>
    <property type="match status" value="1"/>
</dbReference>
<keyword evidence="3" id="KW-1185">Reference proteome</keyword>
<comment type="similarity">
    <text evidence="1">Belongs to the BtpA family.</text>
</comment>
<accession>A0AA88XKE5</accession>
<evidence type="ECO:0000256" key="1">
    <source>
        <dbReference type="ARBA" id="ARBA00006007"/>
    </source>
</evidence>
<dbReference type="EMBL" id="VSWD01000012">
    <property type="protein sequence ID" value="KAK3085945.1"/>
    <property type="molecule type" value="Genomic_DNA"/>
</dbReference>
<name>A0AA88XKE5_PINIB</name>
<dbReference type="Pfam" id="PF03437">
    <property type="entry name" value="BtpA"/>
    <property type="match status" value="1"/>
</dbReference>
<evidence type="ECO:0008006" key="4">
    <source>
        <dbReference type="Google" id="ProtNLM"/>
    </source>
</evidence>
<dbReference type="InterPro" id="IPR005137">
    <property type="entry name" value="BtpA"/>
</dbReference>
<evidence type="ECO:0000313" key="2">
    <source>
        <dbReference type="EMBL" id="KAK3085945.1"/>
    </source>
</evidence>